<dbReference type="Gene3D" id="1.10.287.370">
    <property type="match status" value="1"/>
</dbReference>
<keyword evidence="2" id="KW-1185">Reference proteome</keyword>
<dbReference type="Pfam" id="PF02996">
    <property type="entry name" value="Prefoldin"/>
    <property type="match status" value="1"/>
</dbReference>
<organism evidence="1 2">
    <name type="scientific">Lunasporangiospora selenospora</name>
    <dbReference type="NCBI Taxonomy" id="979761"/>
    <lineage>
        <taxon>Eukaryota</taxon>
        <taxon>Fungi</taxon>
        <taxon>Fungi incertae sedis</taxon>
        <taxon>Mucoromycota</taxon>
        <taxon>Mortierellomycotina</taxon>
        <taxon>Mortierellomycetes</taxon>
        <taxon>Mortierellales</taxon>
        <taxon>Mortierellaceae</taxon>
        <taxon>Lunasporangiospora</taxon>
    </lineage>
</organism>
<reference evidence="1" key="1">
    <citation type="journal article" date="2020" name="Fungal Divers.">
        <title>Resolving the Mortierellaceae phylogeny through synthesis of multi-gene phylogenetics and phylogenomics.</title>
        <authorList>
            <person name="Vandepol N."/>
            <person name="Liber J."/>
            <person name="Desiro A."/>
            <person name="Na H."/>
            <person name="Kennedy M."/>
            <person name="Barry K."/>
            <person name="Grigoriev I.V."/>
            <person name="Miller A.N."/>
            <person name="O'Donnell K."/>
            <person name="Stajich J.E."/>
            <person name="Bonito G."/>
        </authorList>
    </citation>
    <scope>NUCLEOTIDE SEQUENCE</scope>
    <source>
        <strain evidence="1">KOD1015</strain>
    </source>
</reference>
<dbReference type="OrthoDB" id="433124at2759"/>
<accession>A0A9P6KGI2</accession>
<proteinExistence type="predicted"/>
<dbReference type="SUPFAM" id="SSF46579">
    <property type="entry name" value="Prefoldin"/>
    <property type="match status" value="1"/>
</dbReference>
<evidence type="ECO:0000313" key="1">
    <source>
        <dbReference type="EMBL" id="KAF9583780.1"/>
    </source>
</evidence>
<name>A0A9P6KGI2_9FUNG</name>
<sequence>MLGSEDTKYIYVNIGFGFHAQLTLNEALVFIKKKETHLQKLADVYTEKASKIRAHIKLVLEAMAEIMNLGNTSQSRNLDI</sequence>
<dbReference type="Proteomes" id="UP000780801">
    <property type="component" value="Unassembled WGS sequence"/>
</dbReference>
<dbReference type="InterPro" id="IPR009053">
    <property type="entry name" value="Prefoldin"/>
</dbReference>
<dbReference type="InterPro" id="IPR004127">
    <property type="entry name" value="Prefoldin_subunit_alpha"/>
</dbReference>
<evidence type="ECO:0000313" key="2">
    <source>
        <dbReference type="Proteomes" id="UP000780801"/>
    </source>
</evidence>
<dbReference type="EMBL" id="JAABOA010000593">
    <property type="protein sequence ID" value="KAF9583780.1"/>
    <property type="molecule type" value="Genomic_DNA"/>
</dbReference>
<protein>
    <submittedName>
        <fullName evidence="1">Uncharacterized protein</fullName>
    </submittedName>
</protein>
<dbReference type="CDD" id="cd23158">
    <property type="entry name" value="Prefoldin_UXT"/>
    <property type="match status" value="1"/>
</dbReference>
<comment type="caution">
    <text evidence="1">The sequence shown here is derived from an EMBL/GenBank/DDBJ whole genome shotgun (WGS) entry which is preliminary data.</text>
</comment>
<dbReference type="AlphaFoldDB" id="A0A9P6KGI2"/>
<gene>
    <name evidence="1" type="ORF">BGW38_008554</name>
</gene>